<reference evidence="1 2" key="1">
    <citation type="submission" date="2019-12" db="EMBL/GenBank/DDBJ databases">
        <title>Draft genome sequence of Pseudomonas otitidis recovered from a chicken carcass.</title>
        <authorList>
            <person name="Vieira T.R."/>
            <person name="Oliviera E.F.C."/>
            <person name="Silva N.M.V."/>
            <person name="Sambrano G.E."/>
            <person name="Cibulski S.P."/>
            <person name="Cardoso M.R.I."/>
        </authorList>
    </citation>
    <scope>NUCLEOTIDE SEQUENCE [LARGE SCALE GENOMIC DNA]</scope>
    <source>
        <strain evidence="1 2">25_K</strain>
    </source>
</reference>
<accession>A0A7X3HFS9</accession>
<evidence type="ECO:0000313" key="2">
    <source>
        <dbReference type="Proteomes" id="UP000461288"/>
    </source>
</evidence>
<comment type="caution">
    <text evidence="1">The sequence shown here is derived from an EMBL/GenBank/DDBJ whole genome shotgun (WGS) entry which is preliminary data.</text>
</comment>
<proteinExistence type="predicted"/>
<dbReference type="RefSeq" id="WP_160483395.1">
    <property type="nucleotide sequence ID" value="NZ_WTFN01000184.1"/>
</dbReference>
<dbReference type="EMBL" id="WTFN01000184">
    <property type="protein sequence ID" value="MWK60239.1"/>
    <property type="molecule type" value="Genomic_DNA"/>
</dbReference>
<sequence>MAKPYPILPASVLDELHDLNCTLQAYHYLVHTAVHRLCSQDAPVDYESFLLGLQSLFQPILDGYLDIERQAKSFRESGFVGIG</sequence>
<gene>
    <name evidence="1" type="ORF">GO594_30080</name>
</gene>
<feature type="non-terminal residue" evidence="1">
    <location>
        <position position="83"/>
    </location>
</feature>
<protein>
    <submittedName>
        <fullName evidence="1">Uncharacterized protein</fullName>
    </submittedName>
</protein>
<organism evidence="1 2">
    <name type="scientific">Metapseudomonas otitidis</name>
    <dbReference type="NCBI Taxonomy" id="319939"/>
    <lineage>
        <taxon>Bacteria</taxon>
        <taxon>Pseudomonadati</taxon>
        <taxon>Pseudomonadota</taxon>
        <taxon>Gammaproteobacteria</taxon>
        <taxon>Pseudomonadales</taxon>
        <taxon>Pseudomonadaceae</taxon>
        <taxon>Metapseudomonas</taxon>
    </lineage>
</organism>
<name>A0A7X3HFS9_9GAMM</name>
<dbReference type="AlphaFoldDB" id="A0A7X3HFS9"/>
<evidence type="ECO:0000313" key="1">
    <source>
        <dbReference type="EMBL" id="MWK60239.1"/>
    </source>
</evidence>
<dbReference type="Proteomes" id="UP000461288">
    <property type="component" value="Unassembled WGS sequence"/>
</dbReference>